<feature type="compositionally biased region" description="Basic residues" evidence="11">
    <location>
        <begin position="283"/>
        <end position="294"/>
    </location>
</feature>
<keyword evidence="10" id="KW-0131">Cell cycle</keyword>
<dbReference type="InterPro" id="IPR022816">
    <property type="entry name" value="Condensin_barren_su2"/>
</dbReference>
<dbReference type="GO" id="GO:0051301">
    <property type="term" value="P:cell division"/>
    <property type="evidence" value="ECO:0007669"/>
    <property type="project" value="UniProtKB-KW"/>
</dbReference>
<evidence type="ECO:0000313" key="13">
    <source>
        <dbReference type="EMBL" id="QSL65555.1"/>
    </source>
</evidence>
<dbReference type="Proteomes" id="UP000663699">
    <property type="component" value="Chromosome 7"/>
</dbReference>
<name>A0A899FZ13_9ASCO</name>
<keyword evidence="6" id="KW-0963">Cytoplasm</keyword>
<evidence type="ECO:0000256" key="5">
    <source>
        <dbReference type="ARBA" id="ARBA00022454"/>
    </source>
</evidence>
<evidence type="ECO:0000256" key="7">
    <source>
        <dbReference type="ARBA" id="ARBA00022618"/>
    </source>
</evidence>
<comment type="subcellular location">
    <subcellularLocation>
        <location evidence="1">Chromosome</location>
    </subcellularLocation>
    <subcellularLocation>
        <location evidence="2">Cytoplasm</location>
    </subcellularLocation>
</comment>
<feature type="domain" description="LYR motif-containing protein Cup1-like N-terminal" evidence="12">
    <location>
        <begin position="2"/>
        <end position="77"/>
    </location>
</feature>
<reference evidence="13" key="1">
    <citation type="submission" date="2020-06" db="EMBL/GenBank/DDBJ databases">
        <title>Genomes of multiple members of Pneumocystis genus reveal paths to human pathogen Pneumocystis jirovecii.</title>
        <authorList>
            <person name="Cisse O.H."/>
            <person name="Ma L."/>
            <person name="Dekker J."/>
            <person name="Khil P."/>
            <person name="Jo J."/>
            <person name="Brenchley J."/>
            <person name="Blair R."/>
            <person name="Pahar B."/>
            <person name="Chabe M."/>
            <person name="Van Rompay K.A."/>
            <person name="Keesler R."/>
            <person name="Sukura A."/>
            <person name="Hirsch V."/>
            <person name="Kutty G."/>
            <person name="Liu Y."/>
            <person name="Peng L."/>
            <person name="Chen J."/>
            <person name="Song J."/>
            <person name="Weissenbacher-Lang C."/>
            <person name="Xu J."/>
            <person name="Upham N.S."/>
            <person name="Stajich J.E."/>
            <person name="Cuomo C.A."/>
            <person name="Cushion M.T."/>
            <person name="Kovacs J.A."/>
        </authorList>
    </citation>
    <scope>NUCLEOTIDE SEQUENCE</scope>
    <source>
        <strain evidence="13">2A</strain>
    </source>
</reference>
<evidence type="ECO:0000256" key="10">
    <source>
        <dbReference type="ARBA" id="ARBA00023306"/>
    </source>
</evidence>
<dbReference type="AlphaFoldDB" id="A0A899FZ13"/>
<dbReference type="GO" id="GO:0000796">
    <property type="term" value="C:condensin complex"/>
    <property type="evidence" value="ECO:0007669"/>
    <property type="project" value="InterPro"/>
</dbReference>
<evidence type="ECO:0000256" key="9">
    <source>
        <dbReference type="ARBA" id="ARBA00023067"/>
    </source>
</evidence>
<evidence type="ECO:0000256" key="8">
    <source>
        <dbReference type="ARBA" id="ARBA00022776"/>
    </source>
</evidence>
<dbReference type="Pfam" id="PF20263">
    <property type="entry name" value="LYRM2-like"/>
    <property type="match status" value="1"/>
</dbReference>
<evidence type="ECO:0000256" key="11">
    <source>
        <dbReference type="SAM" id="MobiDB-lite"/>
    </source>
</evidence>
<dbReference type="PANTHER" id="PTHR13108:SF9">
    <property type="entry name" value="CONDENSIN COMPLEX SUBUNIT 2"/>
    <property type="match status" value="1"/>
</dbReference>
<evidence type="ECO:0000256" key="6">
    <source>
        <dbReference type="ARBA" id="ARBA00022490"/>
    </source>
</evidence>
<accession>A0A899FZ13</accession>
<dbReference type="GO" id="GO:0005737">
    <property type="term" value="C:cytoplasm"/>
    <property type="evidence" value="ECO:0007669"/>
    <property type="project" value="UniProtKB-SubCell"/>
</dbReference>
<keyword evidence="7" id="KW-0132">Cell division</keyword>
<evidence type="ECO:0000313" key="14">
    <source>
        <dbReference type="Proteomes" id="UP000663699"/>
    </source>
</evidence>
<proteinExistence type="inferred from homology"/>
<keyword evidence="9" id="KW-0226">DNA condensation</keyword>
<evidence type="ECO:0000259" key="12">
    <source>
        <dbReference type="Pfam" id="PF20263"/>
    </source>
</evidence>
<feature type="region of interest" description="Disordered" evidence="11">
    <location>
        <begin position="283"/>
        <end position="368"/>
    </location>
</feature>
<organism evidence="13 14">
    <name type="scientific">Pneumocystis wakefieldiae</name>
    <dbReference type="NCBI Taxonomy" id="38082"/>
    <lineage>
        <taxon>Eukaryota</taxon>
        <taxon>Fungi</taxon>
        <taxon>Dikarya</taxon>
        <taxon>Ascomycota</taxon>
        <taxon>Taphrinomycotina</taxon>
        <taxon>Pneumocystomycetes</taxon>
        <taxon>Pneumocystaceae</taxon>
        <taxon>Pneumocystis</taxon>
    </lineage>
</organism>
<evidence type="ECO:0000256" key="4">
    <source>
        <dbReference type="ARBA" id="ARBA00016065"/>
    </source>
</evidence>
<evidence type="ECO:0000256" key="1">
    <source>
        <dbReference type="ARBA" id="ARBA00004286"/>
    </source>
</evidence>
<dbReference type="Pfam" id="PF05786">
    <property type="entry name" value="Cnd2"/>
    <property type="match status" value="1"/>
</dbReference>
<evidence type="ECO:0000256" key="3">
    <source>
        <dbReference type="ARBA" id="ARBA00009471"/>
    </source>
</evidence>
<dbReference type="PANTHER" id="PTHR13108">
    <property type="entry name" value="CONDENSIN COMPLEX SUBUNIT 2"/>
    <property type="match status" value="1"/>
</dbReference>
<evidence type="ECO:0000256" key="2">
    <source>
        <dbReference type="ARBA" id="ARBA00004496"/>
    </source>
</evidence>
<keyword evidence="5" id="KW-0158">Chromosome</keyword>
<feature type="compositionally biased region" description="Polar residues" evidence="11">
    <location>
        <begin position="340"/>
        <end position="368"/>
    </location>
</feature>
<dbReference type="InterPro" id="IPR046896">
    <property type="entry name" value="Cup1-like_N"/>
</dbReference>
<sequence>MNSFFDEPVRIYLKGYVKMRFMANRDLKDPARIKKVFRDGKMGLICLKKATLGDLKSLEKILDWTYGRRGKRKHELLRPFLAPLRKGAATIPSLPRTKFPVLSAEFRALVQSQNSTWLLRLEMNQSNGNKILNRKRQANIRWKFFSFIYRKIFPPLPLQEIQKLEQFCRGEKIGLTPLFLRKQRLPIPRSTDAHNMTLRFRRRVYQRLLMKCPRLVYHTDDGWAIEWSKEAPPKNMRANLIHQDMFSDKKALVVANIELLQNLEPIVLKKKGKKDIKKAKKPLKMVNQHKRALSRHQFGPSFSKRTRVPSAQHVPLNDDIEEKQLRRKERTEQDEKNRNMLITPSTPYKQTKSKINSPNTTSNTDISFSGFTPAPKVPVLANFEEWMKMATDNKINATNSWDFALIDYFHEMTFLKDGDGINFQKASCTLDGCVKIYTSRVDSAATETGKLLSGLTCSEPLKVDEKDDQENGIDNDMNMDFEKQKKARNKRSEATLVKDFSALQIKKFDLEFSVNPLFKKVSADFDEGGAKGLLLNHLFIDRQGRIIFDADDAIPDEIEPISNENVEDIDLNSLQEKIMFIMLNLDHNEICPSFKSLNFGVDFSLSSLKITNDFNEEENGNFLINDTVLPDEDGSADEYDIDNKQLPMIIEGNCSDSQPCNVWGEGTILNKLEDHDEKSDPLKVLNGNDFSITMDETDDKIFEYFDQALKRNWIGPEHWKIQRLHKGKIFYRKADVIEPKKQKEKKEPFLIDFFNDSNIDFDSLFSPGGTNIYLPRTQWISKTRNLLPDDMYFNSKQLLRFFIKPKSRIFGKYTDSQEDVEIAPNFWAKTNVDNEEKKDQSTYDASFFNNQDIDVAGDIHDDDHFSDAKEEIIPNDDEHKADVEVFNSFITSFKPKSDQLNYAKTAKRVDVKQLKEHIWKELDFEDLKNNHMLHSDSKKIERKFTDVLKGLKNIYSEKEMADISISFCFICLLHLANEKGLIIENNESLTELKIMLDTTIEPI</sequence>
<keyword evidence="8" id="KW-0498">Mitosis</keyword>
<dbReference type="GO" id="GO:0003682">
    <property type="term" value="F:chromatin binding"/>
    <property type="evidence" value="ECO:0007669"/>
    <property type="project" value="TreeGrafter"/>
</dbReference>
<gene>
    <name evidence="13" type="ORF">MERGE_002868</name>
</gene>
<dbReference type="EMBL" id="CP054538">
    <property type="protein sequence ID" value="QSL65555.1"/>
    <property type="molecule type" value="Genomic_DNA"/>
</dbReference>
<feature type="compositionally biased region" description="Basic and acidic residues" evidence="11">
    <location>
        <begin position="329"/>
        <end position="338"/>
    </location>
</feature>
<keyword evidence="14" id="KW-1185">Reference proteome</keyword>
<dbReference type="GO" id="GO:0007076">
    <property type="term" value="P:mitotic chromosome condensation"/>
    <property type="evidence" value="ECO:0007669"/>
    <property type="project" value="InterPro"/>
</dbReference>
<protein>
    <recommendedName>
        <fullName evidence="4">Condensin complex subunit 2</fullName>
    </recommendedName>
</protein>
<dbReference type="OrthoDB" id="362021at2759"/>
<comment type="similarity">
    <text evidence="3">Belongs to the CND2 (condensin subunit 2) family.</text>
</comment>